<dbReference type="InterPro" id="IPR000639">
    <property type="entry name" value="Epox_hydrolase-like"/>
</dbReference>
<gene>
    <name evidence="3" type="ORF">GFER_13195</name>
</gene>
<sequence>MHTTINNLRIAYTDEGSGPAVVLIHGFPLSRAMWQPQVAALSAAGFRVVAPDLRGFGDSEAPREGYSMDQFADDIVALMNHLGIGRAVVGGMSMGGYILLNLLKRHPRKVAGAAFLLTRCNADDAAGKTRRAELAAKVRAGERALVEKAFADILFAPRTLKEQPQIVDTVRSWIQKTSIAGLAGSLEAMAQRPDYCARLGEFDHPALVMGADDDQIVPPETIGPFATALPNSTSCVIPGAGHMANLEQPQSVNACLLKFVRLCSQRFDLRDNNGRDV</sequence>
<dbReference type="InterPro" id="IPR050266">
    <property type="entry name" value="AB_hydrolase_sf"/>
</dbReference>
<keyword evidence="1 3" id="KW-0378">Hydrolase</keyword>
<organism evidence="3 4">
    <name type="scientific">Geoalkalibacter ferrihydriticus DSM 17813</name>
    <dbReference type="NCBI Taxonomy" id="1121915"/>
    <lineage>
        <taxon>Bacteria</taxon>
        <taxon>Pseudomonadati</taxon>
        <taxon>Thermodesulfobacteriota</taxon>
        <taxon>Desulfuromonadia</taxon>
        <taxon>Desulfuromonadales</taxon>
        <taxon>Geoalkalibacteraceae</taxon>
        <taxon>Geoalkalibacter</taxon>
    </lineage>
</organism>
<dbReference type="GO" id="GO:0016787">
    <property type="term" value="F:hydrolase activity"/>
    <property type="evidence" value="ECO:0007669"/>
    <property type="project" value="UniProtKB-KW"/>
</dbReference>
<comment type="caution">
    <text evidence="3">The sequence shown here is derived from an EMBL/GenBank/DDBJ whole genome shotgun (WGS) entry which is preliminary data.</text>
</comment>
<evidence type="ECO:0000313" key="4">
    <source>
        <dbReference type="Proteomes" id="UP000035068"/>
    </source>
</evidence>
<dbReference type="RefSeq" id="WP_040100122.1">
    <property type="nucleotide sequence ID" value="NZ_JWJD01000005.1"/>
</dbReference>
<dbReference type="EMBL" id="JWJD01000005">
    <property type="protein sequence ID" value="KIH76164.1"/>
    <property type="molecule type" value="Genomic_DNA"/>
</dbReference>
<dbReference type="PRINTS" id="PR00412">
    <property type="entry name" value="EPOXHYDRLASE"/>
</dbReference>
<dbReference type="AlphaFoldDB" id="A0A0C2DRU4"/>
<dbReference type="Proteomes" id="UP000035068">
    <property type="component" value="Unassembled WGS sequence"/>
</dbReference>
<keyword evidence="4" id="KW-1185">Reference proteome</keyword>
<feature type="domain" description="AB hydrolase-1" evidence="2">
    <location>
        <begin position="19"/>
        <end position="249"/>
    </location>
</feature>
<name>A0A0C2DRU4_9BACT</name>
<evidence type="ECO:0000259" key="2">
    <source>
        <dbReference type="Pfam" id="PF00561"/>
    </source>
</evidence>
<dbReference type="InterPro" id="IPR029058">
    <property type="entry name" value="AB_hydrolase_fold"/>
</dbReference>
<protein>
    <submittedName>
        <fullName evidence="3">Alpha/beta hydrolase</fullName>
    </submittedName>
</protein>
<dbReference type="Gene3D" id="3.40.50.1820">
    <property type="entry name" value="alpha/beta hydrolase"/>
    <property type="match status" value="1"/>
</dbReference>
<dbReference type="InterPro" id="IPR000073">
    <property type="entry name" value="AB_hydrolase_1"/>
</dbReference>
<proteinExistence type="predicted"/>
<dbReference type="PANTHER" id="PTHR43798:SF31">
    <property type="entry name" value="AB HYDROLASE SUPERFAMILY PROTEIN YCLE"/>
    <property type="match status" value="1"/>
</dbReference>
<dbReference type="Pfam" id="PF00561">
    <property type="entry name" value="Abhydrolase_1"/>
    <property type="match status" value="1"/>
</dbReference>
<dbReference type="PANTHER" id="PTHR43798">
    <property type="entry name" value="MONOACYLGLYCEROL LIPASE"/>
    <property type="match status" value="1"/>
</dbReference>
<evidence type="ECO:0000256" key="1">
    <source>
        <dbReference type="ARBA" id="ARBA00022801"/>
    </source>
</evidence>
<evidence type="ECO:0000313" key="3">
    <source>
        <dbReference type="EMBL" id="KIH76164.1"/>
    </source>
</evidence>
<reference evidence="3 4" key="1">
    <citation type="submission" date="2014-12" db="EMBL/GenBank/DDBJ databases">
        <title>Genomes of Geoalkalibacter ferrihydriticus and Geoalkalibacter subterraneus, two haloalkaliphilic metal-reducing members of the Geobacteraceae.</title>
        <authorList>
            <person name="Badalamenti J.P."/>
            <person name="Torres C.I."/>
            <person name="Krajmalnik-Brown R."/>
            <person name="Bond D.R."/>
        </authorList>
    </citation>
    <scope>NUCLEOTIDE SEQUENCE [LARGE SCALE GENOMIC DNA]</scope>
    <source>
        <strain evidence="3 4">DSM 17813</strain>
    </source>
</reference>
<accession>A0A0C2DRU4</accession>
<dbReference type="GO" id="GO:0016020">
    <property type="term" value="C:membrane"/>
    <property type="evidence" value="ECO:0007669"/>
    <property type="project" value="TreeGrafter"/>
</dbReference>
<dbReference type="SUPFAM" id="SSF53474">
    <property type="entry name" value="alpha/beta-Hydrolases"/>
    <property type="match status" value="1"/>
</dbReference>
<dbReference type="PRINTS" id="PR00111">
    <property type="entry name" value="ABHYDROLASE"/>
</dbReference>